<gene>
    <name evidence="1" type="ORF">QAD02_011492</name>
</gene>
<evidence type="ECO:0000313" key="1">
    <source>
        <dbReference type="EMBL" id="KAJ8675706.1"/>
    </source>
</evidence>
<sequence>MCRLISEPKQGQSRNKDLLPEESLLVYLRKLRVVDENAASTLRPVHSMIRACVKVYHNFDISVYANVNSYLSHLLRRHIPKKTLILTTENMSQFVLEALDIEYFLIKVILIIGVIGCCRKTAGDRTIGSVPKKVAEYLGLSQPERYTSHSIRRSSATAYAETGCNDVELMRHGRWQSLKCASGYVEDTKFGKHKVSHLITKAILPSHYPTNALLPPQHISNAILPPQHQTSIVQYNFNNQHLHMDKQNLTPRTRQPNGTAQNSNAIATSSRRDLASSQVSRSVPLFNRRLPSVSNRQQSQCSKQLTRCTNSTVTSGMLNSSTVSPDVSHSDEVSSSDLLPNIPLNTTSMLSDSESSLEETHADSGLQISTTPSSVTSVITCDKARKRARYKLIPLEEPSSNHKHTLVVYSLDVDEELSDLFQEDFSHESSIDGSAVVSHANKPKVISNVLVCPSASGSGLSVNDNALHQPNSSSKEVQQFSTLSSHTELSQSSSLNVEVQSDFTDLPNATLDEESIAPDEEVDLNFGDPREVDVYAVSMPHTYTSVQSHDDSGVGSDEVMMARKSPSNKTPDVSEGAYKNLLEVFGYAPHQVVSPEQDHQSENDQHQEAQHENEHENEQQREQLHKPVQQPQRSLDHSGFTQQSRLNEAKSLVMGMISRIFILKYGD</sequence>
<protein>
    <submittedName>
        <fullName evidence="1">Uncharacterized protein</fullName>
    </submittedName>
</protein>
<organism evidence="1 2">
    <name type="scientific">Eretmocerus hayati</name>
    <dbReference type="NCBI Taxonomy" id="131215"/>
    <lineage>
        <taxon>Eukaryota</taxon>
        <taxon>Metazoa</taxon>
        <taxon>Ecdysozoa</taxon>
        <taxon>Arthropoda</taxon>
        <taxon>Hexapoda</taxon>
        <taxon>Insecta</taxon>
        <taxon>Pterygota</taxon>
        <taxon>Neoptera</taxon>
        <taxon>Endopterygota</taxon>
        <taxon>Hymenoptera</taxon>
        <taxon>Apocrita</taxon>
        <taxon>Proctotrupomorpha</taxon>
        <taxon>Chalcidoidea</taxon>
        <taxon>Aphelinidae</taxon>
        <taxon>Aphelininae</taxon>
        <taxon>Eretmocerus</taxon>
    </lineage>
</organism>
<dbReference type="Proteomes" id="UP001239111">
    <property type="component" value="Chromosome 2"/>
</dbReference>
<accession>A0ACC2NY39</accession>
<comment type="caution">
    <text evidence="1">The sequence shown here is derived from an EMBL/GenBank/DDBJ whole genome shotgun (WGS) entry which is preliminary data.</text>
</comment>
<evidence type="ECO:0000313" key="2">
    <source>
        <dbReference type="Proteomes" id="UP001239111"/>
    </source>
</evidence>
<keyword evidence="2" id="KW-1185">Reference proteome</keyword>
<dbReference type="EMBL" id="CM056742">
    <property type="protein sequence ID" value="KAJ8675706.1"/>
    <property type="molecule type" value="Genomic_DNA"/>
</dbReference>
<proteinExistence type="predicted"/>
<reference evidence="1" key="1">
    <citation type="submission" date="2023-04" db="EMBL/GenBank/DDBJ databases">
        <title>A chromosome-level genome assembly of the parasitoid wasp Eretmocerus hayati.</title>
        <authorList>
            <person name="Zhong Y."/>
            <person name="Liu S."/>
            <person name="Liu Y."/>
        </authorList>
    </citation>
    <scope>NUCLEOTIDE SEQUENCE</scope>
    <source>
        <strain evidence="1">ZJU_SS_LIU_2023</strain>
    </source>
</reference>
<name>A0ACC2NY39_9HYME</name>